<dbReference type="Ensembl" id="ENSEAST00005045095.1">
    <property type="protein sequence ID" value="ENSEASP00005034790.1"/>
    <property type="gene ID" value="ENSEASG00005030688.1"/>
</dbReference>
<evidence type="ECO:0000256" key="6">
    <source>
        <dbReference type="ARBA" id="ARBA00043266"/>
    </source>
</evidence>
<evidence type="ECO:0008006" key="9">
    <source>
        <dbReference type="Google" id="ProtNLM"/>
    </source>
</evidence>
<organism evidence="7 8">
    <name type="scientific">Equus asinus</name>
    <name type="common">Donkey</name>
    <name type="synonym">Equus africanus asinus</name>
    <dbReference type="NCBI Taxonomy" id="9793"/>
    <lineage>
        <taxon>Eukaryota</taxon>
        <taxon>Metazoa</taxon>
        <taxon>Chordata</taxon>
        <taxon>Craniata</taxon>
        <taxon>Vertebrata</taxon>
        <taxon>Euteleostomi</taxon>
        <taxon>Mammalia</taxon>
        <taxon>Eutheria</taxon>
        <taxon>Laurasiatheria</taxon>
        <taxon>Perissodactyla</taxon>
        <taxon>Equidae</taxon>
        <taxon>Equus</taxon>
    </lineage>
</organism>
<dbReference type="PANTHER" id="PTHR19343">
    <property type="entry name" value="T CELL RECEPTOR ALPHA VARIABLE 1-2"/>
    <property type="match status" value="1"/>
</dbReference>
<dbReference type="Proteomes" id="UP000694387">
    <property type="component" value="Chromosome 1"/>
</dbReference>
<dbReference type="SUPFAM" id="SSF48726">
    <property type="entry name" value="Immunoglobulin"/>
    <property type="match status" value="1"/>
</dbReference>
<keyword evidence="4" id="KW-0675">Receptor</keyword>
<keyword evidence="8" id="KW-1185">Reference proteome</keyword>
<dbReference type="AlphaFoldDB" id="A0A9L0I5F1"/>
<evidence type="ECO:0000256" key="4">
    <source>
        <dbReference type="ARBA" id="ARBA00023170"/>
    </source>
</evidence>
<dbReference type="InterPro" id="IPR036179">
    <property type="entry name" value="Ig-like_dom_sf"/>
</dbReference>
<proteinExistence type="predicted"/>
<evidence type="ECO:0000256" key="2">
    <source>
        <dbReference type="ARBA" id="ARBA00022859"/>
    </source>
</evidence>
<dbReference type="GO" id="GO:0042605">
    <property type="term" value="F:peptide antigen binding"/>
    <property type="evidence" value="ECO:0007669"/>
    <property type="project" value="TreeGrafter"/>
</dbReference>
<evidence type="ECO:0000256" key="1">
    <source>
        <dbReference type="ARBA" id="ARBA00022729"/>
    </source>
</evidence>
<protein>
    <recommendedName>
        <fullName evidence="9">Immunoglobulin V-set domain-containing protein</fullName>
    </recommendedName>
</protein>
<evidence type="ECO:0000256" key="3">
    <source>
        <dbReference type="ARBA" id="ARBA00023130"/>
    </source>
</evidence>
<evidence type="ECO:0000313" key="7">
    <source>
        <dbReference type="Ensembl" id="ENSEASP00005034790.1"/>
    </source>
</evidence>
<dbReference type="PANTHER" id="PTHR19343:SF2">
    <property type="entry name" value="T-CELL RECEPTOR BETA CHAIN V REGION E1"/>
    <property type="match status" value="1"/>
</dbReference>
<keyword evidence="6" id="KW-1279">T cell receptor</keyword>
<keyword evidence="3" id="KW-1064">Adaptive immunity</keyword>
<keyword evidence="1" id="KW-0732">Signal</keyword>
<dbReference type="GO" id="GO:0002250">
    <property type="term" value="P:adaptive immune response"/>
    <property type="evidence" value="ECO:0007669"/>
    <property type="project" value="UniProtKB-KW"/>
</dbReference>
<accession>A0A9L0I5F1</accession>
<evidence type="ECO:0000313" key="8">
    <source>
        <dbReference type="Proteomes" id="UP000694387"/>
    </source>
</evidence>
<reference evidence="7" key="3">
    <citation type="submission" date="2025-09" db="UniProtKB">
        <authorList>
            <consortium name="Ensembl"/>
        </authorList>
    </citation>
    <scope>IDENTIFICATION</scope>
</reference>
<dbReference type="InterPro" id="IPR051006">
    <property type="entry name" value="TCR_variable_domain"/>
</dbReference>
<dbReference type="GO" id="GO:0042101">
    <property type="term" value="C:T cell receptor complex"/>
    <property type="evidence" value="ECO:0007669"/>
    <property type="project" value="UniProtKB-KW"/>
</dbReference>
<evidence type="ECO:0000256" key="5">
    <source>
        <dbReference type="ARBA" id="ARBA00023319"/>
    </source>
</evidence>
<reference evidence="7" key="2">
    <citation type="submission" date="2025-08" db="UniProtKB">
        <authorList>
            <consortium name="Ensembl"/>
        </authorList>
    </citation>
    <scope>IDENTIFICATION</scope>
</reference>
<keyword evidence="2" id="KW-0391">Immunity</keyword>
<reference evidence="7 8" key="1">
    <citation type="journal article" date="2020" name="Nat. Commun.">
        <title>Donkey genomes provide new insights into domestication and selection for coat color.</title>
        <authorList>
            <person name="Wang"/>
            <person name="C."/>
            <person name="Li"/>
            <person name="H."/>
            <person name="Guo"/>
            <person name="Y."/>
            <person name="Huang"/>
            <person name="J."/>
            <person name="Sun"/>
            <person name="Y."/>
            <person name="Min"/>
            <person name="J."/>
            <person name="Wang"/>
            <person name="J."/>
            <person name="Fang"/>
            <person name="X."/>
            <person name="Zhao"/>
            <person name="Z."/>
            <person name="Wang"/>
            <person name="S."/>
            <person name="Zhang"/>
            <person name="Y."/>
            <person name="Liu"/>
            <person name="Q."/>
            <person name="Jiang"/>
            <person name="Q."/>
            <person name="Wang"/>
            <person name="X."/>
            <person name="Guo"/>
            <person name="Y."/>
            <person name="Yang"/>
            <person name="C."/>
            <person name="Wang"/>
            <person name="Y."/>
            <person name="Tian"/>
            <person name="F."/>
            <person name="Zhuang"/>
            <person name="G."/>
            <person name="Fan"/>
            <person name="Y."/>
            <person name="Gao"/>
            <person name="Q."/>
            <person name="Li"/>
            <person name="Y."/>
            <person name="Ju"/>
            <person name="Z."/>
            <person name="Li"/>
            <person name="J."/>
            <person name="Li"/>
            <person name="R."/>
            <person name="Hou"/>
            <person name="M."/>
            <person name="Yang"/>
            <person name="G."/>
            <person name="Liu"/>
            <person name="G."/>
            <person name="Liu"/>
            <person name="W."/>
            <person name="Guo"/>
            <person name="J."/>
            <person name="Pan"/>
            <person name="S."/>
            <person name="Fan"/>
            <person name="G."/>
            <person name="Zhang"/>
            <person name="W."/>
            <person name="Zhang"/>
            <person name="R."/>
            <person name="Yu"/>
            <person name="J."/>
            <person name="Zhang"/>
            <person name="X."/>
            <person name="Yin"/>
            <person name="Q."/>
            <person name="Ji"/>
            <person name="C."/>
            <person name="Jin"/>
            <person name="Y."/>
            <person name="Yue"/>
            <person name="G."/>
            <person name="Liu"/>
            <person name="M."/>
            <person name="Xu"/>
            <person name="J."/>
            <person name="Liu"/>
            <person name="S."/>
            <person name="Jordana"/>
            <person name="J."/>
            <person name="Noce"/>
            <person name="A."/>
            <person name="Amills"/>
            <person name="M."/>
            <person name="Wu"/>
            <person name="D.D."/>
            <person name="Li"/>
            <person name="S."/>
            <person name="Zhou"/>
            <person name="X. and Zhong"/>
            <person name="J."/>
        </authorList>
    </citation>
    <scope>NUCLEOTIDE SEQUENCE [LARGE SCALE GENOMIC DNA]</scope>
</reference>
<dbReference type="InterPro" id="IPR013783">
    <property type="entry name" value="Ig-like_fold"/>
</dbReference>
<name>A0A9L0I5F1_EQUAS</name>
<sequence>VSWKSHSSLGFRPRECQPVTASLQARILLSCLAGPLPQSPVPLTCWRGPAGLGNDATASFVEQKPRWVLVAHGRAETLRCILRNSQYPWMSWYQQDLQGQLEVLATLRYSGDEEGRISSWSRLPDQTGE</sequence>
<dbReference type="Gene3D" id="2.60.40.10">
    <property type="entry name" value="Immunoglobulins"/>
    <property type="match status" value="1"/>
</dbReference>
<keyword evidence="5" id="KW-0393">Immunoglobulin domain</keyword>